<dbReference type="SUPFAM" id="SSF47384">
    <property type="entry name" value="Homodimeric domain of signal transducing histidine kinase"/>
    <property type="match status" value="1"/>
</dbReference>
<dbReference type="PANTHER" id="PTHR43547">
    <property type="entry name" value="TWO-COMPONENT HISTIDINE KINASE"/>
    <property type="match status" value="1"/>
</dbReference>
<dbReference type="AlphaFoldDB" id="A0A7U3ZQB5"/>
<keyword evidence="4" id="KW-0418">Kinase</keyword>
<feature type="transmembrane region" description="Helical" evidence="2">
    <location>
        <begin position="395"/>
        <end position="416"/>
    </location>
</feature>
<evidence type="ECO:0000313" key="5">
    <source>
        <dbReference type="Proteomes" id="UP000000493"/>
    </source>
</evidence>
<keyword evidence="1" id="KW-0597">Phosphoprotein</keyword>
<keyword evidence="2" id="KW-0472">Membrane</keyword>
<dbReference type="Gene3D" id="3.30.565.10">
    <property type="entry name" value="Histidine kinase-like ATPase, C-terminal domain"/>
    <property type="match status" value="1"/>
</dbReference>
<dbReference type="SMART" id="SM00387">
    <property type="entry name" value="HATPase_c"/>
    <property type="match status" value="1"/>
</dbReference>
<dbReference type="Proteomes" id="UP000000493">
    <property type="component" value="Chromosome"/>
</dbReference>
<dbReference type="InterPro" id="IPR005467">
    <property type="entry name" value="His_kinase_dom"/>
</dbReference>
<gene>
    <name evidence="4" type="ordered locus">Runsl_5123</name>
</gene>
<dbReference type="PANTHER" id="PTHR43547:SF2">
    <property type="entry name" value="HYBRID SIGNAL TRANSDUCTION HISTIDINE KINASE C"/>
    <property type="match status" value="1"/>
</dbReference>
<proteinExistence type="predicted"/>
<dbReference type="SUPFAM" id="SSF55874">
    <property type="entry name" value="ATPase domain of HSP90 chaperone/DNA topoisomerase II/histidine kinase"/>
    <property type="match status" value="1"/>
</dbReference>
<sequence>MLKAHTIAPLQSQLRAARHDSTRLRLYTELARGYLLTLKLDSSAIYMDLGIKLSKQLNTSSEYSSLYSTQAHLFRYKKQYTQGIKAAQMALDFGKKNQQPANVERAGYALAIIYANRAFDTGNPQDKIRSIRQLFENIFYSNQHQSFTQIDRAYNLLYSLYKENGNDSLAYLYLEKQLMYTTPPKSPNLQLLYQGINTELHLYHKRNAEAEASLQQLFNIIPKKEDTEVYLYCLSEITNVCLKRGQPDRAFSIIRKIENSPSLLREMNNERRMIFNIERTAVYLYKKNYSAALRAHQQALVFAKKEKSTFGDRLKLLINQQKLFEYQQRFKEALSLNKRIHAMQDSLTSEQFSFELAVSEERLATEAKERIFKQQLKIQQLENQRKSQSLNQAQYILWATLLILVLLSVVVIIVTLQMKKIKKQSAALKELNTNKDRLFGIIGHDLRSPVIFLQMSLSDVFRKIPEKYTELSGIVSEQIARTNSLLSTLDNLLYWSVTQRDKISVFPRAAPLSDFVEEALDWLQQSQLKAEVTVYADIDPALSIIVDDNHMRIILRNLIHNAFKFTPKGGEVRLSASAAEDHAELFIRDTGPGFAGVVENTQKRGTQLGLKLVRELMQANHGTMQIESSSKGTLVKLSFPKA</sequence>
<evidence type="ECO:0000313" key="4">
    <source>
        <dbReference type="EMBL" id="AEI51425.1"/>
    </source>
</evidence>
<dbReference type="InterPro" id="IPR011990">
    <property type="entry name" value="TPR-like_helical_dom_sf"/>
</dbReference>
<evidence type="ECO:0000256" key="2">
    <source>
        <dbReference type="SAM" id="Phobius"/>
    </source>
</evidence>
<dbReference type="GO" id="GO:0000155">
    <property type="term" value="F:phosphorelay sensor kinase activity"/>
    <property type="evidence" value="ECO:0007669"/>
    <property type="project" value="InterPro"/>
</dbReference>
<protein>
    <submittedName>
        <fullName evidence="4">Histidine kinase</fullName>
    </submittedName>
</protein>
<keyword evidence="4" id="KW-0808">Transferase</keyword>
<keyword evidence="5" id="KW-1185">Reference proteome</keyword>
<dbReference type="CDD" id="cd00075">
    <property type="entry name" value="HATPase"/>
    <property type="match status" value="1"/>
</dbReference>
<dbReference type="InterPro" id="IPR003594">
    <property type="entry name" value="HATPase_dom"/>
</dbReference>
<dbReference type="Gene3D" id="1.25.40.10">
    <property type="entry name" value="Tetratricopeptide repeat domain"/>
    <property type="match status" value="1"/>
</dbReference>
<dbReference type="InterPro" id="IPR036890">
    <property type="entry name" value="HATPase_C_sf"/>
</dbReference>
<reference evidence="4 5" key="2">
    <citation type="journal article" date="2012" name="Stand. Genomic Sci.">
        <title>Complete genome sequence of the aquatic bacterium Runella slithyformis type strain (LSU 4(T)).</title>
        <authorList>
            <person name="Copeland A."/>
            <person name="Zhang X."/>
            <person name="Misra M."/>
            <person name="Lapidus A."/>
            <person name="Nolan M."/>
            <person name="Lucas S."/>
            <person name="Deshpande S."/>
            <person name="Cheng J.F."/>
            <person name="Tapia R."/>
            <person name="Goodwin L.A."/>
            <person name="Pitluck S."/>
            <person name="Liolios K."/>
            <person name="Pagani I."/>
            <person name="Ivanova N."/>
            <person name="Mikhailova N."/>
            <person name="Pati A."/>
            <person name="Chen A."/>
            <person name="Palaniappan K."/>
            <person name="Land M."/>
            <person name="Hauser L."/>
            <person name="Pan C."/>
            <person name="Jeffries C.D."/>
            <person name="Detter J.C."/>
            <person name="Brambilla E.M."/>
            <person name="Rohde M."/>
            <person name="Djao O.D."/>
            <person name="Goker M."/>
            <person name="Sikorski J."/>
            <person name="Tindall B.J."/>
            <person name="Woyke T."/>
            <person name="Bristow J."/>
            <person name="Eisen J.A."/>
            <person name="Markowitz V."/>
            <person name="Hugenholtz P."/>
            <person name="Kyrpides N.C."/>
            <person name="Klenk H.P."/>
            <person name="Mavromatis K."/>
        </authorList>
    </citation>
    <scope>NUCLEOTIDE SEQUENCE [LARGE SCALE GENOMIC DNA]</scope>
    <source>
        <strain evidence="5">ATCC 29530 / DSM 19594 / LMG 11500 / NCIMB 11436 / LSU 4</strain>
    </source>
</reference>
<keyword evidence="2" id="KW-1133">Transmembrane helix</keyword>
<dbReference type="PROSITE" id="PS50109">
    <property type="entry name" value="HIS_KIN"/>
    <property type="match status" value="1"/>
</dbReference>
<reference evidence="5" key="1">
    <citation type="submission" date="2011-06" db="EMBL/GenBank/DDBJ databases">
        <title>The complete genome of chromosome of Runella slithyformis DSM 19594.</title>
        <authorList>
            <consortium name="US DOE Joint Genome Institute (JGI-PGF)"/>
            <person name="Lucas S."/>
            <person name="Han J."/>
            <person name="Lapidus A."/>
            <person name="Bruce D."/>
            <person name="Goodwin L."/>
            <person name="Pitluck S."/>
            <person name="Peters L."/>
            <person name="Kyrpides N."/>
            <person name="Mavromatis K."/>
            <person name="Ivanova N."/>
            <person name="Ovchinnikova G."/>
            <person name="Zhang X."/>
            <person name="Misra M."/>
            <person name="Detter J.C."/>
            <person name="Tapia R."/>
            <person name="Han C."/>
            <person name="Land M."/>
            <person name="Hauser L."/>
            <person name="Markowitz V."/>
            <person name="Cheng J.-F."/>
            <person name="Hugenholtz P."/>
            <person name="Woyke T."/>
            <person name="Wu D."/>
            <person name="Tindall B."/>
            <person name="Faehrich R."/>
            <person name="Brambilla E."/>
            <person name="Klenk H.-P."/>
            <person name="Eisen J.A."/>
        </authorList>
    </citation>
    <scope>NUCLEOTIDE SEQUENCE [LARGE SCALE GENOMIC DNA]</scope>
    <source>
        <strain evidence="5">ATCC 29530 / DSM 19594 / LMG 11500 / NCIMB 11436 / LSU 4</strain>
    </source>
</reference>
<organism evidence="4 5">
    <name type="scientific">Runella slithyformis (strain ATCC 29530 / DSM 19594 / LMG 11500 / NCIMB 11436 / LSU 4)</name>
    <dbReference type="NCBI Taxonomy" id="761193"/>
    <lineage>
        <taxon>Bacteria</taxon>
        <taxon>Pseudomonadati</taxon>
        <taxon>Bacteroidota</taxon>
        <taxon>Cytophagia</taxon>
        <taxon>Cytophagales</taxon>
        <taxon>Spirosomataceae</taxon>
        <taxon>Runella</taxon>
    </lineage>
</organism>
<dbReference type="Pfam" id="PF02518">
    <property type="entry name" value="HATPase_c"/>
    <property type="match status" value="1"/>
</dbReference>
<evidence type="ECO:0000259" key="3">
    <source>
        <dbReference type="PROSITE" id="PS50109"/>
    </source>
</evidence>
<feature type="domain" description="Histidine kinase" evidence="3">
    <location>
        <begin position="441"/>
        <end position="642"/>
    </location>
</feature>
<dbReference type="InterPro" id="IPR036097">
    <property type="entry name" value="HisK_dim/P_sf"/>
</dbReference>
<accession>A0A7U3ZQB5</accession>
<dbReference type="EMBL" id="CP002859">
    <property type="protein sequence ID" value="AEI51425.1"/>
    <property type="molecule type" value="Genomic_DNA"/>
</dbReference>
<dbReference type="SUPFAM" id="SSF48452">
    <property type="entry name" value="TPR-like"/>
    <property type="match status" value="1"/>
</dbReference>
<dbReference type="KEGG" id="rsi:Runsl_5123"/>
<evidence type="ECO:0000256" key="1">
    <source>
        <dbReference type="ARBA" id="ARBA00022553"/>
    </source>
</evidence>
<name>A0A7U3ZQB5_RUNSL</name>
<keyword evidence="2" id="KW-0812">Transmembrane</keyword>